<dbReference type="RefSeq" id="WP_245938181.1">
    <property type="nucleotide sequence ID" value="NZ_QJSP01000022.1"/>
</dbReference>
<sequence length="244" mass="24659">MTMNLDLSGKVALITGGGSGIGAACAHELAQLGARIALADLRPPADHVGVVNQLLVAVDVTESEQVADMVDKVTNHFGALDIAINCAGVGMPVKSPVAETAISEWRRLLSVNLDGVFLCMRSELAAMSTGASIVNVASVMGLVGTAGASPYVSSKHGLIGLTKTAALDYAAAGVRVNAVAPGFIDTPLLRDPDDVARRTLSAAHPLGRLGTAAEVAAAVCFLASPAASFITGSVLSVDGGYLAR</sequence>
<organism evidence="3 4">
    <name type="scientific">Williamsia limnetica</name>
    <dbReference type="NCBI Taxonomy" id="882452"/>
    <lineage>
        <taxon>Bacteria</taxon>
        <taxon>Bacillati</taxon>
        <taxon>Actinomycetota</taxon>
        <taxon>Actinomycetes</taxon>
        <taxon>Mycobacteriales</taxon>
        <taxon>Nocardiaceae</taxon>
        <taxon>Williamsia</taxon>
    </lineage>
</organism>
<dbReference type="AlphaFoldDB" id="A0A318RMG5"/>
<evidence type="ECO:0000256" key="2">
    <source>
        <dbReference type="ARBA" id="ARBA00023002"/>
    </source>
</evidence>
<dbReference type="PRINTS" id="PR00081">
    <property type="entry name" value="GDHRDH"/>
</dbReference>
<evidence type="ECO:0000313" key="4">
    <source>
        <dbReference type="Proteomes" id="UP000247591"/>
    </source>
</evidence>
<evidence type="ECO:0000256" key="1">
    <source>
        <dbReference type="ARBA" id="ARBA00006484"/>
    </source>
</evidence>
<dbReference type="PRINTS" id="PR00080">
    <property type="entry name" value="SDRFAMILY"/>
</dbReference>
<comment type="similarity">
    <text evidence="1">Belongs to the short-chain dehydrogenases/reductases (SDR) family.</text>
</comment>
<keyword evidence="4" id="KW-1185">Reference proteome</keyword>
<dbReference type="InterPro" id="IPR020904">
    <property type="entry name" value="Sc_DH/Rdtase_CS"/>
</dbReference>
<accession>A0A318RMG5</accession>
<gene>
    <name evidence="3" type="ORF">DFR67_1224</name>
</gene>
<dbReference type="PANTHER" id="PTHR24321:SF8">
    <property type="entry name" value="ESTRADIOL 17-BETA-DEHYDROGENASE 8-RELATED"/>
    <property type="match status" value="1"/>
</dbReference>
<dbReference type="SUPFAM" id="SSF51735">
    <property type="entry name" value="NAD(P)-binding Rossmann-fold domains"/>
    <property type="match status" value="1"/>
</dbReference>
<dbReference type="FunFam" id="3.40.50.720:FF:000084">
    <property type="entry name" value="Short-chain dehydrogenase reductase"/>
    <property type="match status" value="1"/>
</dbReference>
<keyword evidence="2" id="KW-0560">Oxidoreductase</keyword>
<dbReference type="PANTHER" id="PTHR24321">
    <property type="entry name" value="DEHYDROGENASES, SHORT CHAIN"/>
    <property type="match status" value="1"/>
</dbReference>
<dbReference type="EMBL" id="QJSP01000022">
    <property type="protein sequence ID" value="PYE12420.1"/>
    <property type="molecule type" value="Genomic_DNA"/>
</dbReference>
<dbReference type="InterPro" id="IPR036291">
    <property type="entry name" value="NAD(P)-bd_dom_sf"/>
</dbReference>
<dbReference type="PROSITE" id="PS00061">
    <property type="entry name" value="ADH_SHORT"/>
    <property type="match status" value="1"/>
</dbReference>
<dbReference type="InterPro" id="IPR002347">
    <property type="entry name" value="SDR_fam"/>
</dbReference>
<comment type="caution">
    <text evidence="3">The sequence shown here is derived from an EMBL/GenBank/DDBJ whole genome shotgun (WGS) entry which is preliminary data.</text>
</comment>
<dbReference type="Gene3D" id="3.40.50.720">
    <property type="entry name" value="NAD(P)-binding Rossmann-like Domain"/>
    <property type="match status" value="1"/>
</dbReference>
<reference evidence="3 4" key="1">
    <citation type="submission" date="2018-06" db="EMBL/GenBank/DDBJ databases">
        <title>Genomic Encyclopedia of Type Strains, Phase IV (KMG-IV): sequencing the most valuable type-strain genomes for metagenomic binning, comparative biology and taxonomic classification.</title>
        <authorList>
            <person name="Goeker M."/>
        </authorList>
    </citation>
    <scope>NUCLEOTIDE SEQUENCE [LARGE SCALE GENOMIC DNA]</scope>
    <source>
        <strain evidence="3 4">DSM 45521</strain>
    </source>
</reference>
<protein>
    <submittedName>
        <fullName evidence="3">NAD(P)-dependent dehydrogenase (Short-subunit alcohol dehydrogenase family)</fullName>
    </submittedName>
</protein>
<dbReference type="Proteomes" id="UP000247591">
    <property type="component" value="Unassembled WGS sequence"/>
</dbReference>
<proteinExistence type="inferred from homology"/>
<dbReference type="Pfam" id="PF13561">
    <property type="entry name" value="adh_short_C2"/>
    <property type="match status" value="1"/>
</dbReference>
<name>A0A318RMG5_WILLI</name>
<evidence type="ECO:0000313" key="3">
    <source>
        <dbReference type="EMBL" id="PYE12420.1"/>
    </source>
</evidence>
<dbReference type="GO" id="GO:0016491">
    <property type="term" value="F:oxidoreductase activity"/>
    <property type="evidence" value="ECO:0007669"/>
    <property type="project" value="UniProtKB-KW"/>
</dbReference>